<accession>A0A1G9Q7W8</accession>
<gene>
    <name evidence="2" type="ORF">SAMN05660299_00142</name>
</gene>
<dbReference type="GO" id="GO:0003677">
    <property type="term" value="F:DNA binding"/>
    <property type="evidence" value="ECO:0007669"/>
    <property type="project" value="UniProtKB-KW"/>
</dbReference>
<reference evidence="2 3" key="1">
    <citation type="submission" date="2016-10" db="EMBL/GenBank/DDBJ databases">
        <authorList>
            <person name="de Groot N.N."/>
        </authorList>
    </citation>
    <scope>NUCLEOTIDE SEQUENCE [LARGE SCALE GENOMIC DNA]</scope>
    <source>
        <strain evidence="2 3">DSM 16981</strain>
    </source>
</reference>
<dbReference type="Pfam" id="PF03551">
    <property type="entry name" value="PadR"/>
    <property type="match status" value="1"/>
</dbReference>
<keyword evidence="3" id="KW-1185">Reference proteome</keyword>
<evidence type="ECO:0000259" key="1">
    <source>
        <dbReference type="Pfam" id="PF03551"/>
    </source>
</evidence>
<keyword evidence="2" id="KW-0238">DNA-binding</keyword>
<evidence type="ECO:0000313" key="2">
    <source>
        <dbReference type="EMBL" id="SDM07162.1"/>
    </source>
</evidence>
<dbReference type="Proteomes" id="UP000199309">
    <property type="component" value="Unassembled WGS sequence"/>
</dbReference>
<dbReference type="RefSeq" id="WP_176762812.1">
    <property type="nucleotide sequence ID" value="NZ_FNHQ01000001.1"/>
</dbReference>
<dbReference type="AlphaFoldDB" id="A0A1G9Q7W8"/>
<feature type="domain" description="Transcription regulator PadR N-terminal" evidence="1">
    <location>
        <begin position="27"/>
        <end position="94"/>
    </location>
</feature>
<sequence>MVKMEEKVCFTDTSVKTWNRLFVALYVLTILEESPTYGNHIRERMKEMTKDLYKPNPNALYPVLRTLEDGGYISGKWDNPDTRGKRFYTITTRGVGLIPELRERIQDRVQYLQDLVTAVKSNFDLP</sequence>
<dbReference type="PANTHER" id="PTHR43252:SF7">
    <property type="entry name" value="TRANSCRIPTIONAL REGULATOR YQJI"/>
    <property type="match status" value="1"/>
</dbReference>
<protein>
    <submittedName>
        <fullName evidence="2">DNA-binding transcriptional regulator, PadR family</fullName>
    </submittedName>
</protein>
<dbReference type="EMBL" id="FNHQ01000001">
    <property type="protein sequence ID" value="SDM07162.1"/>
    <property type="molecule type" value="Genomic_DNA"/>
</dbReference>
<dbReference type="Gene3D" id="1.10.10.10">
    <property type="entry name" value="Winged helix-like DNA-binding domain superfamily/Winged helix DNA-binding domain"/>
    <property type="match status" value="1"/>
</dbReference>
<dbReference type="SUPFAM" id="SSF46785">
    <property type="entry name" value="Winged helix' DNA-binding domain"/>
    <property type="match status" value="1"/>
</dbReference>
<evidence type="ECO:0000313" key="3">
    <source>
        <dbReference type="Proteomes" id="UP000199309"/>
    </source>
</evidence>
<dbReference type="PANTHER" id="PTHR43252">
    <property type="entry name" value="TRANSCRIPTIONAL REGULATOR YQJI"/>
    <property type="match status" value="1"/>
</dbReference>
<dbReference type="InterPro" id="IPR005149">
    <property type="entry name" value="Tscrpt_reg_PadR_N"/>
</dbReference>
<organism evidence="2 3">
    <name type="scientific">Megasphaera paucivorans</name>
    <dbReference type="NCBI Taxonomy" id="349095"/>
    <lineage>
        <taxon>Bacteria</taxon>
        <taxon>Bacillati</taxon>
        <taxon>Bacillota</taxon>
        <taxon>Negativicutes</taxon>
        <taxon>Veillonellales</taxon>
        <taxon>Veillonellaceae</taxon>
        <taxon>Megasphaera</taxon>
    </lineage>
</organism>
<dbReference type="InterPro" id="IPR036388">
    <property type="entry name" value="WH-like_DNA-bd_sf"/>
</dbReference>
<name>A0A1G9Q7W8_9FIRM</name>
<proteinExistence type="predicted"/>
<dbReference type="STRING" id="349095.SAMN05660299_00142"/>
<dbReference type="InterPro" id="IPR036390">
    <property type="entry name" value="WH_DNA-bd_sf"/>
</dbReference>